<keyword evidence="4" id="KW-1185">Reference proteome</keyword>
<gene>
    <name evidence="3" type="ORF">NDU88_000873</name>
</gene>
<dbReference type="EMBL" id="JANPWB010000010">
    <property type="protein sequence ID" value="KAJ1134421.1"/>
    <property type="molecule type" value="Genomic_DNA"/>
</dbReference>
<proteinExistence type="predicted"/>
<evidence type="ECO:0000256" key="1">
    <source>
        <dbReference type="SAM" id="SignalP"/>
    </source>
</evidence>
<dbReference type="InterPro" id="IPR045860">
    <property type="entry name" value="Snake_toxin-like_sf"/>
</dbReference>
<evidence type="ECO:0000313" key="3">
    <source>
        <dbReference type="EMBL" id="KAJ1134421.1"/>
    </source>
</evidence>
<reference evidence="3" key="1">
    <citation type="journal article" date="2022" name="bioRxiv">
        <title>Sequencing and chromosome-scale assembly of the giantPleurodeles waltlgenome.</title>
        <authorList>
            <person name="Brown T."/>
            <person name="Elewa A."/>
            <person name="Iarovenko S."/>
            <person name="Subramanian E."/>
            <person name="Araus A.J."/>
            <person name="Petzold A."/>
            <person name="Susuki M."/>
            <person name="Suzuki K.-i.T."/>
            <person name="Hayashi T."/>
            <person name="Toyoda A."/>
            <person name="Oliveira C."/>
            <person name="Osipova E."/>
            <person name="Leigh N.D."/>
            <person name="Simon A."/>
            <person name="Yun M.H."/>
        </authorList>
    </citation>
    <scope>NUCLEOTIDE SEQUENCE</scope>
    <source>
        <strain evidence="3">20211129_DDA</strain>
        <tissue evidence="3">Liver</tissue>
    </source>
</reference>
<feature type="domain" description="UPAR/Ly6" evidence="2">
    <location>
        <begin position="26"/>
        <end position="95"/>
    </location>
</feature>
<evidence type="ECO:0000259" key="2">
    <source>
        <dbReference type="Pfam" id="PF00021"/>
    </source>
</evidence>
<dbReference type="Proteomes" id="UP001066276">
    <property type="component" value="Chromosome 6"/>
</dbReference>
<keyword evidence="1" id="KW-0732">Signal</keyword>
<comment type="caution">
    <text evidence="3">The sequence shown here is derived from an EMBL/GenBank/DDBJ whole genome shotgun (WGS) entry which is preliminary data.</text>
</comment>
<name>A0AAV7Q1H9_PLEWA</name>
<accession>A0AAV7Q1H9</accession>
<sequence>MKRPTLLAFSALLAVCVVAQPPQEPLRCYECSFGCIKRDTTTCKAGEMCSTTTGAANFIKRGCLAQNLCNLVEEKTVMWIPYKIKYSCCSTPLCNN</sequence>
<dbReference type="Gene3D" id="2.10.60.10">
    <property type="entry name" value="CD59"/>
    <property type="match status" value="1"/>
</dbReference>
<dbReference type="SUPFAM" id="SSF57302">
    <property type="entry name" value="Snake toxin-like"/>
    <property type="match status" value="1"/>
</dbReference>
<feature type="chain" id="PRO_5043518572" description="UPAR/Ly6 domain-containing protein" evidence="1">
    <location>
        <begin position="20"/>
        <end position="96"/>
    </location>
</feature>
<dbReference type="Pfam" id="PF00021">
    <property type="entry name" value="UPAR_LY6"/>
    <property type="match status" value="1"/>
</dbReference>
<evidence type="ECO:0000313" key="4">
    <source>
        <dbReference type="Proteomes" id="UP001066276"/>
    </source>
</evidence>
<dbReference type="InterPro" id="IPR016054">
    <property type="entry name" value="LY6_UPA_recep-like"/>
</dbReference>
<protein>
    <recommendedName>
        <fullName evidence="2">UPAR/Ly6 domain-containing protein</fullName>
    </recommendedName>
</protein>
<dbReference type="AlphaFoldDB" id="A0AAV7Q1H9"/>
<feature type="signal peptide" evidence="1">
    <location>
        <begin position="1"/>
        <end position="19"/>
    </location>
</feature>
<organism evidence="3 4">
    <name type="scientific">Pleurodeles waltl</name>
    <name type="common">Iberian ribbed newt</name>
    <dbReference type="NCBI Taxonomy" id="8319"/>
    <lineage>
        <taxon>Eukaryota</taxon>
        <taxon>Metazoa</taxon>
        <taxon>Chordata</taxon>
        <taxon>Craniata</taxon>
        <taxon>Vertebrata</taxon>
        <taxon>Euteleostomi</taxon>
        <taxon>Amphibia</taxon>
        <taxon>Batrachia</taxon>
        <taxon>Caudata</taxon>
        <taxon>Salamandroidea</taxon>
        <taxon>Salamandridae</taxon>
        <taxon>Pleurodelinae</taxon>
        <taxon>Pleurodeles</taxon>
    </lineage>
</organism>